<reference evidence="18 19" key="1">
    <citation type="submission" date="2016-04" db="EMBL/GenBank/DDBJ databases">
        <title>Complete genome sequence of Thermococcus siculi type strain RG-20.</title>
        <authorList>
            <person name="Oger P.M."/>
        </authorList>
    </citation>
    <scope>NUCLEOTIDE SEQUENCE [LARGE SCALE GENOMIC DNA]</scope>
    <source>
        <strain evidence="18 19">RG-20</strain>
    </source>
</reference>
<keyword evidence="8 18" id="KW-0808">Transferase</keyword>
<sequence>MRSENAFDFLRSLWERMLEPKYAVLILTVIASAIRLLPMRFRYLLGYDPYFHLAYIRYALQKGEWVNFFPYTYAPYGSLVRGPLGFWMTPAYIYRLLSHLGLSLYNSFRLTPVVFGVLTVVFLYLSILLLYGKVEAFLSAFFLSVMFAHVFRSMAGYYRGDNYMLFWYSLSLFGISLALSKKAPSWRYKRLGFYLIPGFSAGFAAIFWQAYYPIFGFLLANAIGIGTGAFLLRKDKYIWDSLILVLAGAGGALLANFLGGRFRYGMLAVSWGLGRWIAKEFGLHSDLINDTFLLFYLKYAVPLSLGLLVLLLIFSRLIRDNRLFLRLLVVSAYALTVILVGLKYYGLVSELLAKLFPASPIAETQRTALSDLWAAYGLGGIISPFFFLGFVPSRIKVRDFLLLGLLLLVLPMILLWTRFLFIGSFVIALMAGIGLVRMYEVLCPRMWNNSPAAVFMLALLISLPLTTAIQGVHNTLTLKPIMDDHWERGLTYLGKNSNITDVVLDWWDHGYWIIYYSQRSVIAQAGPNRWVSQYYLGLRSEKELMKMGVDYIIVSYDAIMKFGSLLETANVSPREYALVVLPGRESYGNLFVFSNGLYSLIAAPGKTWDVKVNLGNSIVIPKRVFVETPATLGEVSLSGRPTADVYVYINLNYGYAVIMNGRTFDTPLARLMFTSNYSRAYSLLYSDGGYIKVFRFEHPNVVVIQENSSIVLKFTNSTGTGLRIYGYLDNGTLVFKKRYGVKRKEEFVLPENINGSVVVRYIYAQEKTILDRGVFRIDDV</sequence>
<dbReference type="RefSeq" id="WP_088855604.1">
    <property type="nucleotide sequence ID" value="NZ_CP015103.1"/>
</dbReference>
<feature type="transmembrane region" description="Helical" evidence="17">
    <location>
        <begin position="400"/>
        <end position="416"/>
    </location>
</feature>
<evidence type="ECO:0000313" key="18">
    <source>
        <dbReference type="EMBL" id="ASJ08364.1"/>
    </source>
</evidence>
<evidence type="ECO:0000256" key="8">
    <source>
        <dbReference type="ARBA" id="ARBA00022679"/>
    </source>
</evidence>
<protein>
    <recommendedName>
        <fullName evidence="6">dolichyl-phosphooligosaccharide-protein glycotransferase</fullName>
        <ecNumber evidence="6">2.4.99.21</ecNumber>
    </recommendedName>
    <alternativeName>
        <fullName evidence="15">Oligosaccharyl transferase</fullName>
    </alternativeName>
</protein>
<keyword evidence="7" id="KW-0328">Glycosyltransferase</keyword>
<feature type="transmembrane region" description="Helical" evidence="17">
    <location>
        <begin position="110"/>
        <end position="130"/>
    </location>
</feature>
<evidence type="ECO:0000256" key="3">
    <source>
        <dbReference type="ARBA" id="ARBA00004651"/>
    </source>
</evidence>
<dbReference type="KEGG" id="tsl:A3L11_03600"/>
<dbReference type="GeneID" id="33317293"/>
<dbReference type="UniPathway" id="UPA00378"/>
<evidence type="ECO:0000256" key="9">
    <source>
        <dbReference type="ARBA" id="ARBA00022692"/>
    </source>
</evidence>
<gene>
    <name evidence="18" type="ORF">A3L11_03600</name>
</gene>
<feature type="transmembrane region" description="Helical" evidence="17">
    <location>
        <begin position="422"/>
        <end position="440"/>
    </location>
</feature>
<dbReference type="GO" id="GO:0005886">
    <property type="term" value="C:plasma membrane"/>
    <property type="evidence" value="ECO:0007669"/>
    <property type="project" value="UniProtKB-SubCell"/>
</dbReference>
<feature type="transmembrane region" description="Helical" evidence="17">
    <location>
        <begin position="21"/>
        <end position="41"/>
    </location>
</feature>
<keyword evidence="11" id="KW-0460">Magnesium</keyword>
<evidence type="ECO:0000256" key="5">
    <source>
        <dbReference type="ARBA" id="ARBA00010810"/>
    </source>
</evidence>
<comment type="subcellular location">
    <subcellularLocation>
        <location evidence="3">Cell membrane</location>
        <topology evidence="3">Multi-pass membrane protein</topology>
    </subcellularLocation>
</comment>
<comment type="catalytic activity">
    <reaction evidence="16">
        <text>an archaeal dolichyl phosphooligosaccharide + [protein]-L-asparagine = an archaeal dolichyl phosphate + a glycoprotein with the oligosaccharide chain attached by N-beta-D-glycosyl linkage to a protein L-asparagine.</text>
        <dbReference type="EC" id="2.4.99.21"/>
    </reaction>
</comment>
<feature type="transmembrane region" description="Helical" evidence="17">
    <location>
        <begin position="452"/>
        <end position="472"/>
    </location>
</feature>
<dbReference type="PANTHER" id="PTHR13872">
    <property type="entry name" value="DOLICHYL-DIPHOSPHOOLIGOSACCHARIDE--PROTEIN GLYCOSYLTRANSFERASE SUBUNIT"/>
    <property type="match status" value="1"/>
</dbReference>
<dbReference type="EC" id="2.4.99.21" evidence="6"/>
<evidence type="ECO:0000256" key="16">
    <source>
        <dbReference type="ARBA" id="ARBA00034066"/>
    </source>
</evidence>
<feature type="transmembrane region" description="Helical" evidence="17">
    <location>
        <begin position="191"/>
        <end position="208"/>
    </location>
</feature>
<keyword evidence="12 17" id="KW-1133">Transmembrane helix</keyword>
<feature type="transmembrane region" description="Helical" evidence="17">
    <location>
        <begin position="373"/>
        <end position="391"/>
    </location>
</feature>
<evidence type="ECO:0000256" key="12">
    <source>
        <dbReference type="ARBA" id="ARBA00022989"/>
    </source>
</evidence>
<evidence type="ECO:0000256" key="13">
    <source>
        <dbReference type="ARBA" id="ARBA00023136"/>
    </source>
</evidence>
<feature type="transmembrane region" description="Helical" evidence="17">
    <location>
        <begin position="137"/>
        <end position="157"/>
    </location>
</feature>
<organism evidence="18 19">
    <name type="scientific">Thermococcus siculi</name>
    <dbReference type="NCBI Taxonomy" id="72803"/>
    <lineage>
        <taxon>Archaea</taxon>
        <taxon>Methanobacteriati</taxon>
        <taxon>Methanobacteriota</taxon>
        <taxon>Thermococci</taxon>
        <taxon>Thermococcales</taxon>
        <taxon>Thermococcaceae</taxon>
        <taxon>Thermococcus</taxon>
    </lineage>
</organism>
<proteinExistence type="inferred from homology"/>
<dbReference type="InterPro" id="IPR003674">
    <property type="entry name" value="Oligo_trans_STT3"/>
</dbReference>
<comment type="pathway">
    <text evidence="4">Protein modification; protein glycosylation.</text>
</comment>
<dbReference type="GO" id="GO:0004576">
    <property type="term" value="F:oligosaccharyl transferase activity"/>
    <property type="evidence" value="ECO:0007669"/>
    <property type="project" value="InterPro"/>
</dbReference>
<dbReference type="GO" id="GO:0046872">
    <property type="term" value="F:metal ion binding"/>
    <property type="evidence" value="ECO:0007669"/>
    <property type="project" value="UniProtKB-KW"/>
</dbReference>
<evidence type="ECO:0000256" key="17">
    <source>
        <dbReference type="SAM" id="Phobius"/>
    </source>
</evidence>
<feature type="transmembrane region" description="Helical" evidence="17">
    <location>
        <begin position="239"/>
        <end position="258"/>
    </location>
</feature>
<comment type="cofactor">
    <cofactor evidence="2">
        <name>Mg(2+)</name>
        <dbReference type="ChEBI" id="CHEBI:18420"/>
    </cofactor>
</comment>
<dbReference type="OrthoDB" id="82393at2157"/>
<dbReference type="EMBL" id="CP015103">
    <property type="protein sequence ID" value="ASJ08364.1"/>
    <property type="molecule type" value="Genomic_DNA"/>
</dbReference>
<feature type="transmembrane region" description="Helical" evidence="17">
    <location>
        <begin position="323"/>
        <end position="345"/>
    </location>
</feature>
<feature type="transmembrane region" description="Helical" evidence="17">
    <location>
        <begin position="293"/>
        <end position="314"/>
    </location>
</feature>
<feature type="transmembrane region" description="Helical" evidence="17">
    <location>
        <begin position="214"/>
        <end position="232"/>
    </location>
</feature>
<evidence type="ECO:0000256" key="14">
    <source>
        <dbReference type="ARBA" id="ARBA00023211"/>
    </source>
</evidence>
<keyword evidence="9 17" id="KW-0812">Transmembrane</keyword>
<keyword evidence="10" id="KW-0479">Metal-binding</keyword>
<keyword evidence="14" id="KW-0464">Manganese</keyword>
<evidence type="ECO:0000256" key="4">
    <source>
        <dbReference type="ARBA" id="ARBA00004922"/>
    </source>
</evidence>
<feature type="transmembrane region" description="Helical" evidence="17">
    <location>
        <begin position="163"/>
        <end position="179"/>
    </location>
</feature>
<dbReference type="Gene3D" id="3.40.50.12610">
    <property type="match status" value="1"/>
</dbReference>
<dbReference type="Proteomes" id="UP000250125">
    <property type="component" value="Chromosome"/>
</dbReference>
<accession>A0A2Z2MNZ9</accession>
<evidence type="ECO:0000256" key="2">
    <source>
        <dbReference type="ARBA" id="ARBA00001946"/>
    </source>
</evidence>
<evidence type="ECO:0000313" key="19">
    <source>
        <dbReference type="Proteomes" id="UP000250125"/>
    </source>
</evidence>
<name>A0A2Z2MNZ9_9EURY</name>
<evidence type="ECO:0000256" key="1">
    <source>
        <dbReference type="ARBA" id="ARBA00001936"/>
    </source>
</evidence>
<evidence type="ECO:0000256" key="11">
    <source>
        <dbReference type="ARBA" id="ARBA00022842"/>
    </source>
</evidence>
<dbReference type="PANTHER" id="PTHR13872:SF1">
    <property type="entry name" value="DOLICHYL-DIPHOSPHOOLIGOSACCHARIDE--PROTEIN GLYCOSYLTRANSFERASE SUBUNIT STT3B"/>
    <property type="match status" value="1"/>
</dbReference>
<keyword evidence="19" id="KW-1185">Reference proteome</keyword>
<evidence type="ECO:0000256" key="6">
    <source>
        <dbReference type="ARBA" id="ARBA00012602"/>
    </source>
</evidence>
<comment type="similarity">
    <text evidence="5">Belongs to the STT3 family.</text>
</comment>
<keyword evidence="13 17" id="KW-0472">Membrane</keyword>
<evidence type="ECO:0000256" key="15">
    <source>
        <dbReference type="ARBA" id="ARBA00030679"/>
    </source>
</evidence>
<evidence type="ECO:0000256" key="10">
    <source>
        <dbReference type="ARBA" id="ARBA00022723"/>
    </source>
</evidence>
<comment type="cofactor">
    <cofactor evidence="1">
        <name>Mn(2+)</name>
        <dbReference type="ChEBI" id="CHEBI:29035"/>
    </cofactor>
</comment>
<dbReference type="AlphaFoldDB" id="A0A2Z2MNZ9"/>
<evidence type="ECO:0000256" key="7">
    <source>
        <dbReference type="ARBA" id="ARBA00022676"/>
    </source>
</evidence>